<keyword evidence="12" id="KW-0546">Nucleotide metabolism</keyword>
<dbReference type="InterPro" id="IPR013471">
    <property type="entry name" value="RNase_Z/BN"/>
</dbReference>
<dbReference type="Pfam" id="PF01725">
    <property type="entry name" value="Ham1p_like"/>
    <property type="match status" value="1"/>
</dbReference>
<evidence type="ECO:0000256" key="4">
    <source>
        <dbReference type="ARBA" id="ARBA00022694"/>
    </source>
</evidence>
<evidence type="ECO:0000256" key="18">
    <source>
        <dbReference type="ARBA" id="ARBA00078805"/>
    </source>
</evidence>
<comment type="cofactor">
    <cofactor evidence="1">
        <name>Mg(2+)</name>
        <dbReference type="ChEBI" id="CHEBI:18420"/>
    </cofactor>
</comment>
<dbReference type="InterPro" id="IPR002637">
    <property type="entry name" value="RdgB/HAM1"/>
</dbReference>
<evidence type="ECO:0000256" key="11">
    <source>
        <dbReference type="ARBA" id="ARBA00022842"/>
    </source>
</evidence>
<feature type="domain" description="Metallo-beta-lactamase" evidence="22">
    <location>
        <begin position="205"/>
        <end position="263"/>
    </location>
</feature>
<evidence type="ECO:0000256" key="10">
    <source>
        <dbReference type="ARBA" id="ARBA00022833"/>
    </source>
</evidence>
<dbReference type="Gene3D" id="3.60.15.10">
    <property type="entry name" value="Ribonuclease Z/Hydroxyacylglutathione hydrolase-like"/>
    <property type="match status" value="1"/>
</dbReference>
<comment type="catalytic activity">
    <reaction evidence="14">
        <text>XTP + H2O = XMP + diphosphate + H(+)</text>
        <dbReference type="Rhea" id="RHEA:28610"/>
        <dbReference type="ChEBI" id="CHEBI:15377"/>
        <dbReference type="ChEBI" id="CHEBI:15378"/>
        <dbReference type="ChEBI" id="CHEBI:33019"/>
        <dbReference type="ChEBI" id="CHEBI:57464"/>
        <dbReference type="ChEBI" id="CHEBI:61314"/>
        <dbReference type="EC" id="3.6.1.66"/>
    </reaction>
</comment>
<sequence>MELIFATHNEHKAEEVQQMLPDGFTVIDLKTKGFQDDIIENGDSFMANAEIKSETIFQKYQQAVFADDSGLVVEALDGAPGIYSARYAGTGNAEDNNKKLLDELDGEENRKAYFISVFCYIDSKGEKHFFEGKVHGKIALEAFGGGGFGYDPLFIPDGYNITFAEMKPEEKNNISHRRRALDTFLTILGYNSAIPTADSHPTSQLLEIGGKLILIDCGEGTQVQLRKAKAKFSRIDHIFISHMHGDHIFGLVGMISTFQLLGRTKPMHIFGPEGIKNFIENQLEHTRAYPTFPLDFKELESLESELILETKNFTVQTIPLSHRIYTNGYLFKEKPKPRKLNVEAVKSQSEIDICDYENLKAGKDFVLKNGNIIANEELTLDPEPPKSYAFMSDTMYQPSAIPIIEE</sequence>
<feature type="non-terminal residue" evidence="23">
    <location>
        <position position="1"/>
    </location>
</feature>
<evidence type="ECO:0000256" key="3">
    <source>
        <dbReference type="ARBA" id="ARBA00011738"/>
    </source>
</evidence>
<proteinExistence type="inferred from homology"/>
<dbReference type="GO" id="GO:0000166">
    <property type="term" value="F:nucleotide binding"/>
    <property type="evidence" value="ECO:0007669"/>
    <property type="project" value="UniProtKB-KW"/>
</dbReference>
<dbReference type="GO" id="GO:0036220">
    <property type="term" value="F:ITP diphosphatase activity"/>
    <property type="evidence" value="ECO:0007669"/>
    <property type="project" value="UniProtKB-EC"/>
</dbReference>
<evidence type="ECO:0000256" key="9">
    <source>
        <dbReference type="ARBA" id="ARBA00022801"/>
    </source>
</evidence>
<keyword evidence="4" id="KW-0819">tRNA processing</keyword>
<comment type="cofactor">
    <cofactor evidence="2">
        <name>Zn(2+)</name>
        <dbReference type="ChEBI" id="CHEBI:29105"/>
    </cofactor>
</comment>
<evidence type="ECO:0000256" key="8">
    <source>
        <dbReference type="ARBA" id="ARBA00022759"/>
    </source>
</evidence>
<dbReference type="SUPFAM" id="SSF52972">
    <property type="entry name" value="ITPase-like"/>
    <property type="match status" value="1"/>
</dbReference>
<keyword evidence="7" id="KW-0547">Nucleotide-binding</keyword>
<dbReference type="FunFam" id="3.90.950.10:FF:000001">
    <property type="entry name" value="dITP/XTP pyrophosphatase"/>
    <property type="match status" value="1"/>
</dbReference>
<keyword evidence="6" id="KW-0479">Metal-binding</keyword>
<dbReference type="GO" id="GO:0042781">
    <property type="term" value="F:3'-tRNA processing endoribonuclease activity"/>
    <property type="evidence" value="ECO:0007669"/>
    <property type="project" value="TreeGrafter"/>
</dbReference>
<evidence type="ECO:0000313" key="23">
    <source>
        <dbReference type="EMBL" id="CAD7235287.1"/>
    </source>
</evidence>
<evidence type="ECO:0000256" key="12">
    <source>
        <dbReference type="ARBA" id="ARBA00023080"/>
    </source>
</evidence>
<reference evidence="23" key="1">
    <citation type="submission" date="2020-11" db="EMBL/GenBank/DDBJ databases">
        <authorList>
            <person name="Tran Van P."/>
        </authorList>
    </citation>
    <scope>NUCLEOTIDE SEQUENCE</scope>
</reference>
<dbReference type="InterPro" id="IPR001279">
    <property type="entry name" value="Metallo-B-lactamas"/>
</dbReference>
<evidence type="ECO:0000256" key="6">
    <source>
        <dbReference type="ARBA" id="ARBA00022723"/>
    </source>
</evidence>
<gene>
    <name evidence="23" type="ORF">CTOB1V02_LOCUS13102</name>
</gene>
<dbReference type="GO" id="GO:0009117">
    <property type="term" value="P:nucleotide metabolic process"/>
    <property type="evidence" value="ECO:0007669"/>
    <property type="project" value="UniProtKB-KW"/>
</dbReference>
<dbReference type="GO" id="GO:0036222">
    <property type="term" value="F:XTP diphosphatase activity"/>
    <property type="evidence" value="ECO:0007669"/>
    <property type="project" value="UniProtKB-ARBA"/>
</dbReference>
<keyword evidence="10" id="KW-0862">Zinc</keyword>
<dbReference type="GO" id="GO:0017111">
    <property type="term" value="F:ribonucleoside triphosphate phosphatase activity"/>
    <property type="evidence" value="ECO:0007669"/>
    <property type="project" value="InterPro"/>
</dbReference>
<comment type="catalytic activity">
    <reaction evidence="13">
        <text>dITP + H2O = dIMP + diphosphate + H(+)</text>
        <dbReference type="Rhea" id="RHEA:28342"/>
        <dbReference type="ChEBI" id="CHEBI:15377"/>
        <dbReference type="ChEBI" id="CHEBI:15378"/>
        <dbReference type="ChEBI" id="CHEBI:33019"/>
        <dbReference type="ChEBI" id="CHEBI:61194"/>
        <dbReference type="ChEBI" id="CHEBI:61382"/>
        <dbReference type="EC" id="3.6.1.66"/>
    </reaction>
</comment>
<dbReference type="EC" id="3.6.1.66" evidence="15"/>
<dbReference type="NCBIfam" id="TIGR00042">
    <property type="entry name" value="RdgB/HAM1 family non-canonical purine NTP pyrophosphatase"/>
    <property type="match status" value="1"/>
</dbReference>
<evidence type="ECO:0000256" key="14">
    <source>
        <dbReference type="ARBA" id="ARBA00052017"/>
    </source>
</evidence>
<keyword evidence="9 21" id="KW-0378">Hydrolase</keyword>
<evidence type="ECO:0000256" key="1">
    <source>
        <dbReference type="ARBA" id="ARBA00001946"/>
    </source>
</evidence>
<dbReference type="OrthoDB" id="6288734at2759"/>
<dbReference type="Pfam" id="PF00753">
    <property type="entry name" value="Lactamase_B"/>
    <property type="match status" value="1"/>
</dbReference>
<dbReference type="Gene3D" id="3.90.950.10">
    <property type="match status" value="1"/>
</dbReference>
<evidence type="ECO:0000259" key="22">
    <source>
        <dbReference type="Pfam" id="PF00753"/>
    </source>
</evidence>
<dbReference type="SUPFAM" id="SSF56281">
    <property type="entry name" value="Metallo-hydrolase/oxidoreductase"/>
    <property type="match status" value="1"/>
</dbReference>
<keyword evidence="5" id="KW-0540">Nuclease</keyword>
<dbReference type="GO" id="GO:0046872">
    <property type="term" value="F:metal ion binding"/>
    <property type="evidence" value="ECO:0007669"/>
    <property type="project" value="UniProtKB-KW"/>
</dbReference>
<dbReference type="EMBL" id="OB672032">
    <property type="protein sequence ID" value="CAD7235287.1"/>
    <property type="molecule type" value="Genomic_DNA"/>
</dbReference>
<evidence type="ECO:0000256" key="20">
    <source>
        <dbReference type="ARBA" id="ARBA00083635"/>
    </source>
</evidence>
<evidence type="ECO:0000256" key="16">
    <source>
        <dbReference type="ARBA" id="ARBA00071289"/>
    </source>
</evidence>
<evidence type="ECO:0000256" key="7">
    <source>
        <dbReference type="ARBA" id="ARBA00022741"/>
    </source>
</evidence>
<dbReference type="GO" id="GO:0009146">
    <property type="term" value="P:purine nucleoside triphosphate catabolic process"/>
    <property type="evidence" value="ECO:0007669"/>
    <property type="project" value="UniProtKB-ARBA"/>
</dbReference>
<dbReference type="PANTHER" id="PTHR46018:SF2">
    <property type="entry name" value="ZINC PHOSPHODIESTERASE ELAC PROTEIN 1"/>
    <property type="match status" value="1"/>
</dbReference>
<evidence type="ECO:0000256" key="2">
    <source>
        <dbReference type="ARBA" id="ARBA00001947"/>
    </source>
</evidence>
<organism evidence="23">
    <name type="scientific">Cyprideis torosa</name>
    <dbReference type="NCBI Taxonomy" id="163714"/>
    <lineage>
        <taxon>Eukaryota</taxon>
        <taxon>Metazoa</taxon>
        <taxon>Ecdysozoa</taxon>
        <taxon>Arthropoda</taxon>
        <taxon>Crustacea</taxon>
        <taxon>Oligostraca</taxon>
        <taxon>Ostracoda</taxon>
        <taxon>Podocopa</taxon>
        <taxon>Podocopida</taxon>
        <taxon>Cytherocopina</taxon>
        <taxon>Cytheroidea</taxon>
        <taxon>Cytherideidae</taxon>
        <taxon>Cyprideis</taxon>
    </lineage>
</organism>
<evidence type="ECO:0000256" key="13">
    <source>
        <dbReference type="ARBA" id="ARBA00051875"/>
    </source>
</evidence>
<dbReference type="HAMAP" id="MF_01405">
    <property type="entry name" value="Non_canon_purine_NTPase"/>
    <property type="match status" value="1"/>
</dbReference>
<dbReference type="CDD" id="cd07717">
    <property type="entry name" value="RNaseZ_ZiPD-like_MBL-fold"/>
    <property type="match status" value="1"/>
</dbReference>
<protein>
    <recommendedName>
        <fullName evidence="16">dITP/XTP pyrophosphatase</fullName>
        <ecNumber evidence="15">3.6.1.66</ecNumber>
    </recommendedName>
    <alternativeName>
        <fullName evidence="17">Non-canonical purine NTP pyrophosphatase</fullName>
    </alternativeName>
    <alternativeName>
        <fullName evidence="18">Non-standard purine NTP pyrophosphatase</fullName>
    </alternativeName>
    <alternativeName>
        <fullName evidence="20">Nucleoside-triphosphate diphosphatase</fullName>
    </alternativeName>
    <alternativeName>
        <fullName evidence="19">Nucleoside-triphosphate pyrophosphatase</fullName>
    </alternativeName>
</protein>
<name>A0A7R8WUP4_9CRUS</name>
<dbReference type="InterPro" id="IPR020922">
    <property type="entry name" value="dITP/XTP_pyrophosphatase"/>
</dbReference>
<evidence type="ECO:0000256" key="5">
    <source>
        <dbReference type="ARBA" id="ARBA00022722"/>
    </source>
</evidence>
<comment type="subunit">
    <text evidence="3">Homodimer.</text>
</comment>
<keyword evidence="11" id="KW-0460">Magnesium</keyword>
<dbReference type="InterPro" id="IPR036866">
    <property type="entry name" value="RibonucZ/Hydroxyglut_hydro"/>
</dbReference>
<evidence type="ECO:0000256" key="17">
    <source>
        <dbReference type="ARBA" id="ARBA00075987"/>
    </source>
</evidence>
<dbReference type="AlphaFoldDB" id="A0A7R8WUP4"/>
<dbReference type="InterPro" id="IPR029001">
    <property type="entry name" value="ITPase-like_fam"/>
</dbReference>
<dbReference type="CDD" id="cd00515">
    <property type="entry name" value="HAM1"/>
    <property type="match status" value="1"/>
</dbReference>
<accession>A0A7R8WUP4</accession>
<dbReference type="PANTHER" id="PTHR46018">
    <property type="entry name" value="ZINC PHOSPHODIESTERASE ELAC PROTEIN 1"/>
    <property type="match status" value="1"/>
</dbReference>
<comment type="similarity">
    <text evidence="21">Belongs to the HAM1 NTPase family.</text>
</comment>
<keyword evidence="8" id="KW-0255">Endonuclease</keyword>
<evidence type="ECO:0000256" key="15">
    <source>
        <dbReference type="ARBA" id="ARBA00066468"/>
    </source>
</evidence>
<evidence type="ECO:0000256" key="19">
    <source>
        <dbReference type="ARBA" id="ARBA00083186"/>
    </source>
</evidence>
<dbReference type="GO" id="GO:0035870">
    <property type="term" value="F:dITP diphosphatase activity"/>
    <property type="evidence" value="ECO:0007669"/>
    <property type="project" value="UniProtKB-ARBA"/>
</dbReference>
<evidence type="ECO:0000256" key="21">
    <source>
        <dbReference type="RuleBase" id="RU003781"/>
    </source>
</evidence>